<dbReference type="RefSeq" id="WP_261380484.1">
    <property type="nucleotide sequence ID" value="NZ_VIVL01000028.1"/>
</dbReference>
<name>A0A561B154_9BURK</name>
<accession>A0A561B154</accession>
<dbReference type="Proteomes" id="UP000319722">
    <property type="component" value="Unassembled WGS sequence"/>
</dbReference>
<organism evidence="1 2">
    <name type="scientific">Variovorax beijingensis</name>
    <dbReference type="NCBI Taxonomy" id="2496117"/>
    <lineage>
        <taxon>Bacteria</taxon>
        <taxon>Pseudomonadati</taxon>
        <taxon>Pseudomonadota</taxon>
        <taxon>Betaproteobacteria</taxon>
        <taxon>Burkholderiales</taxon>
        <taxon>Comamonadaceae</taxon>
        <taxon>Variovorax</taxon>
    </lineage>
</organism>
<comment type="caution">
    <text evidence="1">The sequence shown here is derived from an EMBL/GenBank/DDBJ whole genome shotgun (WGS) entry which is preliminary data.</text>
</comment>
<evidence type="ECO:0008006" key="3">
    <source>
        <dbReference type="Google" id="ProtNLM"/>
    </source>
</evidence>
<gene>
    <name evidence="1" type="ORF">FB547_12817</name>
</gene>
<feature type="non-terminal residue" evidence="1">
    <location>
        <position position="1"/>
    </location>
</feature>
<reference evidence="1 2" key="1">
    <citation type="submission" date="2019-06" db="EMBL/GenBank/DDBJ databases">
        <title>Sorghum-associated microbial communities from plants grown in Nebraska, USA.</title>
        <authorList>
            <person name="Schachtman D."/>
        </authorList>
    </citation>
    <scope>NUCLEOTIDE SEQUENCE [LARGE SCALE GENOMIC DNA]</scope>
    <source>
        <strain evidence="1 2">T529</strain>
    </source>
</reference>
<protein>
    <recommendedName>
        <fullName evidence="3">Acetyl-CoA dehydrogenase-like C-terminal domain-containing protein</fullName>
    </recommendedName>
</protein>
<evidence type="ECO:0000313" key="2">
    <source>
        <dbReference type="Proteomes" id="UP000319722"/>
    </source>
</evidence>
<dbReference type="AlphaFoldDB" id="A0A561B154"/>
<evidence type="ECO:0000313" key="1">
    <source>
        <dbReference type="EMBL" id="TWD72572.1"/>
    </source>
</evidence>
<proteinExistence type="predicted"/>
<sequence length="36" mass="3761">ATARFYAEHILAKAPGLRDSIVDGAESVTALALDAF</sequence>
<dbReference type="EMBL" id="VIVL01000028">
    <property type="protein sequence ID" value="TWD72572.1"/>
    <property type="molecule type" value="Genomic_DNA"/>
</dbReference>